<dbReference type="AlphaFoldDB" id="A0AAJ7R7N3"/>
<gene>
    <name evidence="2" type="primary">LOC107274923</name>
</gene>
<protein>
    <submittedName>
        <fullName evidence="2">Uncharacterized protein LOC107274923 isoform X2</fullName>
    </submittedName>
</protein>
<organism evidence="1 2">
    <name type="scientific">Cephus cinctus</name>
    <name type="common">Wheat stem sawfly</name>
    <dbReference type="NCBI Taxonomy" id="211228"/>
    <lineage>
        <taxon>Eukaryota</taxon>
        <taxon>Metazoa</taxon>
        <taxon>Ecdysozoa</taxon>
        <taxon>Arthropoda</taxon>
        <taxon>Hexapoda</taxon>
        <taxon>Insecta</taxon>
        <taxon>Pterygota</taxon>
        <taxon>Neoptera</taxon>
        <taxon>Endopterygota</taxon>
        <taxon>Hymenoptera</taxon>
        <taxon>Cephoidea</taxon>
        <taxon>Cephidae</taxon>
        <taxon>Cephus</taxon>
    </lineage>
</organism>
<reference evidence="2" key="1">
    <citation type="submission" date="2025-08" db="UniProtKB">
        <authorList>
            <consortium name="RefSeq"/>
        </authorList>
    </citation>
    <scope>IDENTIFICATION</scope>
</reference>
<dbReference type="Proteomes" id="UP000694920">
    <property type="component" value="Unplaced"/>
</dbReference>
<keyword evidence="1" id="KW-1185">Reference proteome</keyword>
<dbReference type="RefSeq" id="XP_024935579.1">
    <property type="nucleotide sequence ID" value="XM_025079811.1"/>
</dbReference>
<name>A0AAJ7R7N3_CEPCN</name>
<evidence type="ECO:0000313" key="1">
    <source>
        <dbReference type="Proteomes" id="UP000694920"/>
    </source>
</evidence>
<evidence type="ECO:0000313" key="2">
    <source>
        <dbReference type="RefSeq" id="XP_024935579.1"/>
    </source>
</evidence>
<accession>A0AAJ7R7N3</accession>
<proteinExistence type="predicted"/>
<dbReference type="GeneID" id="107274923"/>
<sequence>MYVEEEEDFAPKNFLIFNHYGKDTLFFWDNEKLVVCPYGEADTKHTLKTPDSIKTLKCFGQRVFVICQPTDLVLCTYLTKKRNVKEICYLYLLQCHQVRQQTVTDIVPWKSMEKTCGLIFLAQTEYVIFMYTKNQEIVFEKANLGTNIHSLCAFPHDGSLNIIYCDEMETYITKKIFGSEQLEHDIFVNQYFLCFQVFKEKLLALTPAKVLLERSLILDFTEDMDQEQEEFVELNCNMLSNTEEIVDKICEDSKILQKLDLELQAEEDKNQRLNLYAHQKKFQYQPKMNVKHIAGKVFLSADFANIFPKNSWVYLNLINDGKKVTCGKLIKEFETVLEMLIPEEFISDSLDITVDLVTHTNEGQPWCLIKNCLKDSPPKKKKEGLKLNKISFIESKLATLRKLQSEDCLDIEKLSEIKKSVRKEINNS</sequence>